<dbReference type="Proteomes" id="UP001523230">
    <property type="component" value="Unassembled WGS sequence"/>
</dbReference>
<gene>
    <name evidence="1" type="ORF">DIC75_09800</name>
</gene>
<accession>A0ABD4TGS7</accession>
<evidence type="ECO:0000313" key="2">
    <source>
        <dbReference type="Proteomes" id="UP001523230"/>
    </source>
</evidence>
<protein>
    <submittedName>
        <fullName evidence="1">Uncharacterized protein</fullName>
    </submittedName>
</protein>
<organism evidence="1 2">
    <name type="scientific">Methanoculleus oceani</name>
    <dbReference type="NCBI Taxonomy" id="2184756"/>
    <lineage>
        <taxon>Archaea</taxon>
        <taxon>Methanobacteriati</taxon>
        <taxon>Methanobacteriota</taxon>
        <taxon>Stenosarchaea group</taxon>
        <taxon>Methanomicrobia</taxon>
        <taxon>Methanomicrobiales</taxon>
        <taxon>Methanomicrobiaceae</taxon>
        <taxon>Methanoculleus</taxon>
    </lineage>
</organism>
<dbReference type="EMBL" id="QFDM01000003">
    <property type="protein sequence ID" value="MCM2466592.1"/>
    <property type="molecule type" value="Genomic_DNA"/>
</dbReference>
<dbReference type="AlphaFoldDB" id="A0ABD4TGS7"/>
<proteinExistence type="predicted"/>
<keyword evidence="2" id="KW-1185">Reference proteome</keyword>
<sequence>MINGNVRAGGYIIIHPEFFRSALVGQLILGRQTEQLRRGTIPVQWTVVAIAIRGNDCPKDRSSSTVGARRG</sequence>
<name>A0ABD4TGS7_9EURY</name>
<evidence type="ECO:0000313" key="1">
    <source>
        <dbReference type="EMBL" id="MCM2466592.1"/>
    </source>
</evidence>
<comment type="caution">
    <text evidence="1">The sequence shown here is derived from an EMBL/GenBank/DDBJ whole genome shotgun (WGS) entry which is preliminary data.</text>
</comment>
<reference evidence="1 2" key="1">
    <citation type="submission" date="2018-05" db="EMBL/GenBank/DDBJ databases">
        <title>Isolation and characterization of genus Methanoculleus species and their viruses from deep sea marine sediment offshore southwestern Taiwan.</title>
        <authorList>
            <person name="Wei W.-H."/>
            <person name="Chen W.-C."/>
            <person name="Lai M.-C."/>
            <person name="Chen S.-C."/>
        </authorList>
    </citation>
    <scope>NUCLEOTIDE SEQUENCE [LARGE SCALE GENOMIC DNA]</scope>
    <source>
        <strain evidence="1 2">CWC-02</strain>
    </source>
</reference>